<reference evidence="1 2" key="1">
    <citation type="submission" date="2017-01" db="EMBL/GenBank/DDBJ databases">
        <title>New insights into the genetic diversity of Chromobacterium isolated from tropical freshwater lake.</title>
        <authorList>
            <person name="Santos A.B."/>
            <person name="Nascimento A.M."/>
            <person name="Da Silva P.C."/>
        </authorList>
    </citation>
    <scope>NUCLEOTIDE SEQUENCE [LARGE SCALE GENOMIC DNA]</scope>
    <source>
        <strain evidence="1 2">56AF</strain>
    </source>
</reference>
<evidence type="ECO:0000313" key="1">
    <source>
        <dbReference type="EMBL" id="PRP70948.1"/>
    </source>
</evidence>
<proteinExistence type="predicted"/>
<accession>A0A2S9X5E1</accession>
<dbReference type="Proteomes" id="UP000239469">
    <property type="component" value="Unassembled WGS sequence"/>
</dbReference>
<sequence length="136" mass="15236">MWIVVLPLVMLLGMTPFMLLNNDVLVQRQQQAAADIAYRMLLVHQAAVRACSNTVCNDGTIDQQVYRGELDPSLTWSEADKALYHLESISGKVKTTMKLEELSNRKNSLLQGSVKSAWARLPNAKFNNGEPFITQD</sequence>
<organism evidence="1 2">
    <name type="scientific">Chromobacterium amazonense</name>
    <dbReference type="NCBI Taxonomy" id="1382803"/>
    <lineage>
        <taxon>Bacteria</taxon>
        <taxon>Pseudomonadati</taxon>
        <taxon>Pseudomonadota</taxon>
        <taxon>Betaproteobacteria</taxon>
        <taxon>Neisseriales</taxon>
        <taxon>Chromobacteriaceae</taxon>
        <taxon>Chromobacterium</taxon>
    </lineage>
</organism>
<dbReference type="RefSeq" id="WP_106076597.1">
    <property type="nucleotide sequence ID" value="NZ_MTBD01000022.1"/>
</dbReference>
<dbReference type="AlphaFoldDB" id="A0A2S9X5E1"/>
<dbReference type="EMBL" id="MTBD01000022">
    <property type="protein sequence ID" value="PRP70948.1"/>
    <property type="molecule type" value="Genomic_DNA"/>
</dbReference>
<comment type="caution">
    <text evidence="1">The sequence shown here is derived from an EMBL/GenBank/DDBJ whole genome shotgun (WGS) entry which is preliminary data.</text>
</comment>
<evidence type="ECO:0000313" key="2">
    <source>
        <dbReference type="Proteomes" id="UP000239469"/>
    </source>
</evidence>
<gene>
    <name evidence="1" type="ORF">BUE93_09230</name>
</gene>
<protein>
    <submittedName>
        <fullName evidence="1">Uncharacterized protein</fullName>
    </submittedName>
</protein>
<name>A0A2S9X5E1_9NEIS</name>